<dbReference type="PANTHER" id="PTHR12778">
    <property type="entry name" value="SOLUTE CARRIER FAMILY 33 ACETYL-COA TRANSPORTER -RELATED"/>
    <property type="match status" value="1"/>
</dbReference>
<feature type="transmembrane region" description="Helical" evidence="5">
    <location>
        <begin position="320"/>
        <end position="339"/>
    </location>
</feature>
<evidence type="ECO:0000256" key="2">
    <source>
        <dbReference type="ARBA" id="ARBA00022692"/>
    </source>
</evidence>
<organism evidence="6 7">
    <name type="scientific">Conidiobolus coronatus (strain ATCC 28846 / CBS 209.66 / NRRL 28638)</name>
    <name type="common">Delacroixia coronata</name>
    <dbReference type="NCBI Taxonomy" id="796925"/>
    <lineage>
        <taxon>Eukaryota</taxon>
        <taxon>Fungi</taxon>
        <taxon>Fungi incertae sedis</taxon>
        <taxon>Zoopagomycota</taxon>
        <taxon>Entomophthoromycotina</taxon>
        <taxon>Entomophthoromycetes</taxon>
        <taxon>Entomophthorales</taxon>
        <taxon>Ancylistaceae</taxon>
        <taxon>Conidiobolus</taxon>
    </lineage>
</organism>
<feature type="transmembrane region" description="Helical" evidence="5">
    <location>
        <begin position="289"/>
        <end position="308"/>
    </location>
</feature>
<evidence type="ECO:0000313" key="6">
    <source>
        <dbReference type="EMBL" id="KXN72525.1"/>
    </source>
</evidence>
<evidence type="ECO:0000256" key="3">
    <source>
        <dbReference type="ARBA" id="ARBA00022989"/>
    </source>
</evidence>
<proteinExistence type="predicted"/>
<dbReference type="EMBL" id="KQ964451">
    <property type="protein sequence ID" value="KXN72525.1"/>
    <property type="molecule type" value="Genomic_DNA"/>
</dbReference>
<keyword evidence="7" id="KW-1185">Reference proteome</keyword>
<sequence length="482" mass="53601">MKASNKGTKEKQFFLGKDNGNFALLVILYLLQGIPTGLTFGSIPFLLKSKLSYSELAIFSLTGYPYSLKLFWSPIVDSIYVKSIGRRKSWIIPIFFILGFLLYYLGIHLEDFMTGDNVNIGPLTTVFCTIIFLAATQDIAVDGWALTLLSEENIAYASTSQTVGLNAGFFVSFTIFLALNSVEFGNKYIRSVPSTEPLVSLSGYLSFWAIMYFIVAIYLILFKDENEDKNPEEEFMGVKDTYTTIFDICKSKHMMTFIAILLTAKIGFVANDSVTNLKLIEQGFPKEDLAFTSFLDFPLQLIFGFYIAKVTTAERPLKPWLYAFYAKLASCLLSLLVVYNFPSTGVTTSYLAILIASNVLHTLSSTIMFVGMGAFFSMIADPTIGGTYMTVLNTINNLGGTWPQFFILEAVELFTKAECSVDDSDGTVLKCVKDAAKAHCKELGGTCNVSQDGYYWVVALTVCIAFVLSFVIRRKIKLLESN</sequence>
<dbReference type="Pfam" id="PF13000">
    <property type="entry name" value="Acatn"/>
    <property type="match status" value="2"/>
</dbReference>
<feature type="transmembrane region" description="Helical" evidence="5">
    <location>
        <begin position="162"/>
        <end position="181"/>
    </location>
</feature>
<dbReference type="OMA" id="ICTTSWI"/>
<evidence type="ECO:0000313" key="7">
    <source>
        <dbReference type="Proteomes" id="UP000070444"/>
    </source>
</evidence>
<dbReference type="OrthoDB" id="6415790at2759"/>
<feature type="transmembrane region" description="Helical" evidence="5">
    <location>
        <begin position="453"/>
        <end position="472"/>
    </location>
</feature>
<dbReference type="FunFam" id="1.20.1250.20:FF:000289">
    <property type="entry name" value="Acetyl-coenzyme A transporter 1"/>
    <property type="match status" value="1"/>
</dbReference>
<dbReference type="AlphaFoldDB" id="A0A137PC25"/>
<evidence type="ECO:0000256" key="5">
    <source>
        <dbReference type="SAM" id="Phobius"/>
    </source>
</evidence>
<feature type="transmembrane region" description="Helical" evidence="5">
    <location>
        <begin position="21"/>
        <end position="45"/>
    </location>
</feature>
<dbReference type="SUPFAM" id="SSF103473">
    <property type="entry name" value="MFS general substrate transporter"/>
    <property type="match status" value="1"/>
</dbReference>
<keyword evidence="4 5" id="KW-0472">Membrane</keyword>
<dbReference type="PANTHER" id="PTHR12778:SF9">
    <property type="entry name" value="ACETYL-COENZYME A TRANSPORTER 1"/>
    <property type="match status" value="1"/>
</dbReference>
<dbReference type="Gene3D" id="1.20.1250.20">
    <property type="entry name" value="MFS general substrate transporter like domains"/>
    <property type="match status" value="1"/>
</dbReference>
<dbReference type="GO" id="GO:0008521">
    <property type="term" value="F:acetyl-CoA transmembrane transporter activity"/>
    <property type="evidence" value="ECO:0007669"/>
    <property type="project" value="InterPro"/>
</dbReference>
<evidence type="ECO:0000256" key="4">
    <source>
        <dbReference type="ARBA" id="ARBA00023136"/>
    </source>
</evidence>
<dbReference type="InterPro" id="IPR004752">
    <property type="entry name" value="AmpG_permease/AT-1"/>
</dbReference>
<protein>
    <submittedName>
        <fullName evidence="6">MFS general substrate transporter</fullName>
    </submittedName>
</protein>
<comment type="subcellular location">
    <subcellularLocation>
        <location evidence="1">Membrane</location>
        <topology evidence="1">Multi-pass membrane protein</topology>
    </subcellularLocation>
</comment>
<gene>
    <name evidence="6" type="ORF">CONCODRAFT_36790</name>
</gene>
<dbReference type="Proteomes" id="UP000070444">
    <property type="component" value="Unassembled WGS sequence"/>
</dbReference>
<dbReference type="InterPro" id="IPR036259">
    <property type="entry name" value="MFS_trans_sf"/>
</dbReference>
<dbReference type="InterPro" id="IPR024371">
    <property type="entry name" value="AcetylCoA_trans_1-like"/>
</dbReference>
<feature type="transmembrane region" description="Helical" evidence="5">
    <location>
        <begin position="351"/>
        <end position="379"/>
    </location>
</feature>
<feature type="transmembrane region" description="Helical" evidence="5">
    <location>
        <begin position="89"/>
        <end position="107"/>
    </location>
</feature>
<keyword evidence="3 5" id="KW-1133">Transmembrane helix</keyword>
<feature type="transmembrane region" description="Helical" evidence="5">
    <location>
        <begin position="119"/>
        <end position="141"/>
    </location>
</feature>
<dbReference type="GO" id="GO:0035348">
    <property type="term" value="P:acetyl-CoA transmembrane transport"/>
    <property type="evidence" value="ECO:0007669"/>
    <property type="project" value="InterPro"/>
</dbReference>
<accession>A0A137PC25</accession>
<evidence type="ECO:0000256" key="1">
    <source>
        <dbReference type="ARBA" id="ARBA00004141"/>
    </source>
</evidence>
<dbReference type="GO" id="GO:0016020">
    <property type="term" value="C:membrane"/>
    <property type="evidence" value="ECO:0007669"/>
    <property type="project" value="UniProtKB-SubCell"/>
</dbReference>
<reference evidence="6 7" key="1">
    <citation type="journal article" date="2015" name="Genome Biol. Evol.">
        <title>Phylogenomic analyses indicate that early fungi evolved digesting cell walls of algal ancestors of land plants.</title>
        <authorList>
            <person name="Chang Y."/>
            <person name="Wang S."/>
            <person name="Sekimoto S."/>
            <person name="Aerts A.L."/>
            <person name="Choi C."/>
            <person name="Clum A."/>
            <person name="LaButti K.M."/>
            <person name="Lindquist E.A."/>
            <person name="Yee Ngan C."/>
            <person name="Ohm R.A."/>
            <person name="Salamov A.A."/>
            <person name="Grigoriev I.V."/>
            <person name="Spatafora J.W."/>
            <person name="Berbee M.L."/>
        </authorList>
    </citation>
    <scope>NUCLEOTIDE SEQUENCE [LARGE SCALE GENOMIC DNA]</scope>
    <source>
        <strain evidence="6 7">NRRL 28638</strain>
    </source>
</reference>
<dbReference type="STRING" id="796925.A0A137PC25"/>
<name>A0A137PC25_CONC2</name>
<feature type="transmembrane region" description="Helical" evidence="5">
    <location>
        <begin position="201"/>
        <end position="221"/>
    </location>
</feature>
<keyword evidence="2 5" id="KW-0812">Transmembrane</keyword>